<dbReference type="Gene3D" id="2.60.40.10">
    <property type="entry name" value="Immunoglobulins"/>
    <property type="match status" value="2"/>
</dbReference>
<dbReference type="Gene3D" id="2.60.40.2810">
    <property type="match status" value="1"/>
</dbReference>
<feature type="signal peptide" evidence="1">
    <location>
        <begin position="1"/>
        <end position="17"/>
    </location>
</feature>
<dbReference type="InterPro" id="IPR000601">
    <property type="entry name" value="PKD_dom"/>
</dbReference>
<dbReference type="Gene3D" id="2.60.40.3440">
    <property type="match status" value="1"/>
</dbReference>
<gene>
    <name evidence="3" type="ordered locus">MYSTI_07830</name>
</gene>
<feature type="chain" id="PRO_5003983794" description="PKD domain-containing protein" evidence="1">
    <location>
        <begin position="18"/>
        <end position="1455"/>
    </location>
</feature>
<accession>L7UNE2</accession>
<dbReference type="Pfam" id="PF18911">
    <property type="entry name" value="PKD_4"/>
    <property type="match status" value="1"/>
</dbReference>
<reference evidence="3 4" key="1">
    <citation type="journal article" date="2013" name="Genome Announc.">
        <title>Complete genome sequence of Myxococcus stipitatus strain DSM 14675, a fruiting myxobacterium.</title>
        <authorList>
            <person name="Huntley S."/>
            <person name="Kneip S."/>
            <person name="Treuner-Lange A."/>
            <person name="Sogaard-Andersen L."/>
        </authorList>
    </citation>
    <scope>NUCLEOTIDE SEQUENCE [LARGE SCALE GENOMIC DNA]</scope>
    <source>
        <strain evidence="4">DSM 14675 / JCM 12634 / Mx s8</strain>
    </source>
</reference>
<dbReference type="RefSeq" id="WP_015353355.1">
    <property type="nucleotide sequence ID" value="NC_020126.1"/>
</dbReference>
<dbReference type="PATRIC" id="fig|1278073.3.peg.7967"/>
<dbReference type="eggNOG" id="COG3291">
    <property type="taxonomic scope" value="Bacteria"/>
</dbReference>
<evidence type="ECO:0000256" key="1">
    <source>
        <dbReference type="SAM" id="SignalP"/>
    </source>
</evidence>
<dbReference type="eggNOG" id="COG1520">
    <property type="taxonomic scope" value="Bacteria"/>
</dbReference>
<dbReference type="Pfam" id="PF17963">
    <property type="entry name" value="Big_9"/>
    <property type="match status" value="2"/>
</dbReference>
<dbReference type="SMART" id="SM00089">
    <property type="entry name" value="PKD"/>
    <property type="match status" value="2"/>
</dbReference>
<feature type="domain" description="PKD" evidence="2">
    <location>
        <begin position="1268"/>
        <end position="1320"/>
    </location>
</feature>
<dbReference type="STRING" id="1278073.MYSTI_07830"/>
<evidence type="ECO:0000259" key="2">
    <source>
        <dbReference type="PROSITE" id="PS50093"/>
    </source>
</evidence>
<keyword evidence="1" id="KW-0732">Signal</keyword>
<organism evidence="3 4">
    <name type="scientific">Myxococcus stipitatus (strain DSM 14675 / JCM 12634 / Mx s8)</name>
    <dbReference type="NCBI Taxonomy" id="1278073"/>
    <lineage>
        <taxon>Bacteria</taxon>
        <taxon>Pseudomonadati</taxon>
        <taxon>Myxococcota</taxon>
        <taxon>Myxococcia</taxon>
        <taxon>Myxococcales</taxon>
        <taxon>Cystobacterineae</taxon>
        <taxon>Myxococcaceae</taxon>
        <taxon>Myxococcus</taxon>
    </lineage>
</organism>
<evidence type="ECO:0000313" key="4">
    <source>
        <dbReference type="Proteomes" id="UP000011131"/>
    </source>
</evidence>
<dbReference type="InterPro" id="IPR022409">
    <property type="entry name" value="PKD/Chitinase_dom"/>
</dbReference>
<dbReference type="OrthoDB" id="5383432at2"/>
<sequence length="1455" mass="153043">MSSLGLLPLMWVLGATAPSAPSAPAATELPFSPQAVIQQVQLSYRPEGTGFSGEHRTYRVTHAEGQLTVSPLAYQVDPAEPYRAGLSLGTAEVKRGTRLVRLESPKVQVAKDGSLQVSRGAMSEHFHNRVEGVEQSWHFPRMPTGRGALTVRVPVHGLEFQERTATGLHFSDAKSGAGLRYGLGTWIDAKGQRTEVIPSFQDGAIVLTVPEATLKASAFPAVLDPVLSPEFGIDQPVVSVELKDQHMPRVATDGTNFLVTWWDNRQTYTRLWAARVNPLGMLLEPGGMPIPNTPNCGNYALSYGAGYYVLACPRGMMRISSDGVPEAPKTFPFNIRHVHYRTPGLAFNGTNFLLAWPGLSNTFPEAGGALYIALLSATGDVVMHPKVISQYETEAQDAAVTAVGTSFRVVWSELTSYLLSVSVDGTTGVVGPREKEVYGGATTQARFPAVTSNGQGYAFVYQYGDDTGEESTAVEGVIRHEDGGSSRFVLANSGQPERPDIAWVPDSGAYGVVWTNTRNHSQVRTEVHGAWVSPTGVISGSAQLSTTWDGHFHEDARIAAGAAGSMVVWQRDAKTMGLDVFGRRLEGGTPVNIGASANTQSEPAIAAGPDGYFVAWEDTRSYQWEFKDIYGARLGPTGEILDASGMLIARLVSPTNELTPAVAWNGKDWLVAWLERGAGTNPSSLRARRVSVAGQWVDSVPLTLGPTWSRPSVASGARGAVVAWQENGVKGVRATLIHDDGGVTVMNGLPPPDSGTLEPSVVGSGSQYLVAWEEDGGVRAQRFNTLGVAQGSRIDVAPGRRPSVASDGTDFLVTYARDGGSGSHDFLAQKVTSVGQVAPTPVVLGNSRAYLPPRPYATWSGSTYLTAWMGVDSSNRPSVQASRVARNGLPVDLASFSLFEGRPEAETDEEDFTGLGLASRGDGTVLAVTTRMDHTPFIQAQRVKARRVDLRDVPRAMAASVTTTEDTAVTHTLTSADPTAEVTTYAISTPPPVDQGSVQLTGNVARFTPAPDYYGTTSFHFVARNSLGDSAPAKVTVQVTSVNDPPVLVVPSTLTFDEDATSTNAKHVLTGLVAGPANESSQSLTLTATSDKPSVVASVSRTTISSGKSTLTFVLAPNGHGTANVTVTLSDNGSPLLSRTQVIAVTVRPVNDAPVATGQSVLVGGGGRSFKLLGGDVDGDALQYRVLTQPAHGTLSGTAPDLTFTPEAGFTGSTSFTFDVFDGKVASAAATVQLNITSSTPVVTWTGVTEGDEGSAVSFSASATSTYGGPFTMTWAFGDGTTGTGAQTSHVFADDGDYTVSLSVADGVGLTATQQKSYRIRNLPPVAAPVSNQSVTQGQVVELSLSAQDPGGARDPLSWMLLSGPGTLSTAGRYRVETVALAVGSHEVRALVSDDEGGTAMVSFTVEVLQAQTKLQAGSDASPGGGCTASGGVVAPWLVLAALGWARRRQERSVR</sequence>
<proteinExistence type="predicted"/>
<dbReference type="InterPro" id="IPR035986">
    <property type="entry name" value="PKD_dom_sf"/>
</dbReference>
<dbReference type="CDD" id="cd00146">
    <property type="entry name" value="PKD"/>
    <property type="match status" value="1"/>
</dbReference>
<dbReference type="HOGENOM" id="CLU_251048_0_0_7"/>
<dbReference type="EMBL" id="CP004025">
    <property type="protein sequence ID" value="AGC49102.1"/>
    <property type="molecule type" value="Genomic_DNA"/>
</dbReference>
<name>L7UNE2_MYXSD</name>
<dbReference type="SUPFAM" id="SSF49299">
    <property type="entry name" value="PKD domain"/>
    <property type="match status" value="1"/>
</dbReference>
<dbReference type="Proteomes" id="UP000011131">
    <property type="component" value="Chromosome"/>
</dbReference>
<dbReference type="PROSITE" id="PS50093">
    <property type="entry name" value="PKD"/>
    <property type="match status" value="1"/>
</dbReference>
<dbReference type="InterPro" id="IPR013783">
    <property type="entry name" value="Ig-like_fold"/>
</dbReference>
<dbReference type="KEGG" id="msd:MYSTI_07830"/>
<dbReference type="NCBIfam" id="NF012211">
    <property type="entry name" value="tand_rpt_95"/>
    <property type="match status" value="2"/>
</dbReference>
<evidence type="ECO:0000313" key="3">
    <source>
        <dbReference type="EMBL" id="AGC49102.1"/>
    </source>
</evidence>
<keyword evidence="4" id="KW-1185">Reference proteome</keyword>
<protein>
    <recommendedName>
        <fullName evidence="2">PKD domain-containing protein</fullName>
    </recommendedName>
</protein>